<proteinExistence type="inferred from homology"/>
<accession>A0A6G0SZ21</accession>
<comment type="similarity">
    <text evidence="1">Belongs to the KHDC4 family.</text>
</comment>
<dbReference type="PANTHER" id="PTHR15744:SF0">
    <property type="entry name" value="KH HOMOLOGY DOMAIN-CONTAINING PROTEIN 4"/>
    <property type="match status" value="1"/>
</dbReference>
<dbReference type="SUPFAM" id="SSF54791">
    <property type="entry name" value="Eukaryotic type KH-domain (KH-domain type I)"/>
    <property type="match status" value="1"/>
</dbReference>
<feature type="domain" description="KHDC4/BBP-like KH-domain type I" evidence="5">
    <location>
        <begin position="156"/>
        <end position="230"/>
    </location>
</feature>
<evidence type="ECO:0000256" key="2">
    <source>
        <dbReference type="ARBA" id="ARBA00017795"/>
    </source>
</evidence>
<dbReference type="InterPro" id="IPR055256">
    <property type="entry name" value="KH_1_KHDC4/BBP-like"/>
</dbReference>
<dbReference type="InterPro" id="IPR047889">
    <property type="entry name" value="KHDC4_KH-I_second"/>
</dbReference>
<dbReference type="GO" id="GO:0005634">
    <property type="term" value="C:nucleus"/>
    <property type="evidence" value="ECO:0007669"/>
    <property type="project" value="InterPro"/>
</dbReference>
<dbReference type="AlphaFoldDB" id="A0A6G0SZ21"/>
<sequence>MMSIPTNNLKLAVEMATRVESALAKRVGDQPEAQCAPPQQATSQLKTQFEINDLADTDRILLTSKSIQNDIEEFSGTVIVTRGRYLTPKEKNQASSERSLHLLIKGPKKQNLDLAIQKIQSLIQRDKDMSKHPNLTSGPLINGAGIEKVLIGLDHAPPAFDLRNKILGLNGANLHYIMNETGAVVTMRGRGSGFIEANGQESVEPLHLCVEHAKNEVLQNGRQLAFNLIETIQNEYSATYASNHVAPPPNIAHQPSNVHIQQPQVIHQQTIQTNNGQIPQINPAQYQTVQVAAQTGMMTLQDGSQVVQTSVANVQMPLFAQQAVPQLMAVPPPVMGGHQQQQSAQNAQGPTHIASLGQHQASIMPQIQTQVVNQQQHQLPLSVTPVSYSAIQSQQQQLIQQQAIQTKSLENVQHTPSVTHTTPTTLANGVIPHTQAFMTQAALPIQYIQTSNGQIIAYQPQVQSNTFQMAQSPNVGQVAQLSQQSNSGLIGTTYILGNQMAQYQQPSGQPGQVMIVQYQQPPPAEIQQPAVQTIHLQQTQSGQLIPANIPNGQLIVQQTPGQPAQIQMMMPQLNQFQNLQPQIIQNLPGLLQSQVSQASTQQLLLQQQGKAFTQQTASPGGNQLMSLPISHQILQSQGNGIVTMTLPQQQQQQTHKPQHQLIQTQMSDKQQVIYKQDDSHQPIMIQQGQQQSIQYFQQSNQFQYQPLKRSYEMVVSEGGGITGAKIIRTGPSSVTGQVHSYVQYIYLIIF</sequence>
<evidence type="ECO:0000313" key="7">
    <source>
        <dbReference type="EMBL" id="KAE9523623.1"/>
    </source>
</evidence>
<comment type="function">
    <text evidence="4">RNA-binding protein involved in pre-mRNA splicing. Interacts with the PRP19C/Prp19 complex/NTC/Nineteen complex which is part of the spliceosome. Involved in regulating splice site selection. Binds preferentially RNA with A/C rich sequences and poly-C stretches.</text>
</comment>
<dbReference type="PANTHER" id="PTHR15744">
    <property type="entry name" value="BLOM7"/>
    <property type="match status" value="1"/>
</dbReference>
<dbReference type="Proteomes" id="UP000475862">
    <property type="component" value="Unassembled WGS sequence"/>
</dbReference>
<comment type="caution">
    <text evidence="7">The sequence shown here is derived from an EMBL/GenBank/DDBJ whole genome shotgun (WGS) entry which is preliminary data.</text>
</comment>
<reference evidence="7 8" key="1">
    <citation type="submission" date="2019-08" db="EMBL/GenBank/DDBJ databases">
        <title>The genome of the soybean aphid Biotype 1, its phylome, world population structure and adaptation to the North American continent.</title>
        <authorList>
            <person name="Giordano R."/>
            <person name="Donthu R.K."/>
            <person name="Hernandez A.G."/>
            <person name="Wright C.L."/>
            <person name="Zimin A.V."/>
        </authorList>
    </citation>
    <scope>NUCLEOTIDE SEQUENCE [LARGE SCALE GENOMIC DNA]</scope>
    <source>
        <tissue evidence="7">Whole aphids</tissue>
    </source>
</reference>
<dbReference type="Gene3D" id="3.30.1370.10">
    <property type="entry name" value="K Homology domain, type 1"/>
    <property type="match status" value="2"/>
</dbReference>
<evidence type="ECO:0000256" key="3">
    <source>
        <dbReference type="ARBA" id="ARBA00030267"/>
    </source>
</evidence>
<dbReference type="GO" id="GO:0003723">
    <property type="term" value="F:RNA binding"/>
    <property type="evidence" value="ECO:0007669"/>
    <property type="project" value="InterPro"/>
</dbReference>
<feature type="domain" description="ATP-dependent RNA helicase PRP5/DDX46/KHDC4 KH" evidence="6">
    <location>
        <begin position="47"/>
        <end position="126"/>
    </location>
</feature>
<evidence type="ECO:0000259" key="5">
    <source>
        <dbReference type="Pfam" id="PF22675"/>
    </source>
</evidence>
<gene>
    <name evidence="7" type="ORF">AGLY_016175</name>
</gene>
<organism evidence="7 8">
    <name type="scientific">Aphis glycines</name>
    <name type="common">Soybean aphid</name>
    <dbReference type="NCBI Taxonomy" id="307491"/>
    <lineage>
        <taxon>Eukaryota</taxon>
        <taxon>Metazoa</taxon>
        <taxon>Ecdysozoa</taxon>
        <taxon>Arthropoda</taxon>
        <taxon>Hexapoda</taxon>
        <taxon>Insecta</taxon>
        <taxon>Pterygota</taxon>
        <taxon>Neoptera</taxon>
        <taxon>Paraneoptera</taxon>
        <taxon>Hemiptera</taxon>
        <taxon>Sternorrhyncha</taxon>
        <taxon>Aphidomorpha</taxon>
        <taxon>Aphidoidea</taxon>
        <taxon>Aphididae</taxon>
        <taxon>Aphidini</taxon>
        <taxon>Aphis</taxon>
        <taxon>Aphis</taxon>
    </lineage>
</organism>
<name>A0A6G0SZ21_APHGL</name>
<dbReference type="Pfam" id="PF22675">
    <property type="entry name" value="KH-I_KHDC4-BBP"/>
    <property type="match status" value="1"/>
</dbReference>
<evidence type="ECO:0000313" key="8">
    <source>
        <dbReference type="Proteomes" id="UP000475862"/>
    </source>
</evidence>
<dbReference type="CDD" id="cd22386">
    <property type="entry name" value="KH-I_KHDC4_rpt2"/>
    <property type="match status" value="1"/>
</dbReference>
<dbReference type="InterPro" id="IPR031121">
    <property type="entry name" value="RIK/BLOM7"/>
</dbReference>
<dbReference type="FunFam" id="3.30.1370.10:FF:000037">
    <property type="entry name" value="KH domain protein"/>
    <property type="match status" value="1"/>
</dbReference>
<keyword evidence="8" id="KW-1185">Reference proteome</keyword>
<evidence type="ECO:0000259" key="6">
    <source>
        <dbReference type="Pfam" id="PF23469"/>
    </source>
</evidence>
<evidence type="ECO:0000256" key="4">
    <source>
        <dbReference type="ARBA" id="ARBA00045732"/>
    </source>
</evidence>
<protein>
    <recommendedName>
        <fullName evidence="2">KH homology domain-containing protein 4</fullName>
    </recommendedName>
    <alternativeName>
        <fullName evidence="3">Brings lots of money 7</fullName>
    </alternativeName>
</protein>
<dbReference type="EMBL" id="VYZN01000079">
    <property type="protein sequence ID" value="KAE9523623.1"/>
    <property type="molecule type" value="Genomic_DNA"/>
</dbReference>
<dbReference type="Pfam" id="PF23469">
    <property type="entry name" value="KH_12"/>
    <property type="match status" value="1"/>
</dbReference>
<evidence type="ECO:0000256" key="1">
    <source>
        <dbReference type="ARBA" id="ARBA00006093"/>
    </source>
</evidence>
<dbReference type="OrthoDB" id="397265at2759"/>
<dbReference type="InterPro" id="IPR036612">
    <property type="entry name" value="KH_dom_type_1_sf"/>
</dbReference>
<dbReference type="InterPro" id="IPR056149">
    <property type="entry name" value="PRP5/DDX46/KHDC4_KH"/>
</dbReference>